<dbReference type="InterPro" id="IPR011324">
    <property type="entry name" value="Cytotoxic_necrot_fac-like_cat"/>
</dbReference>
<evidence type="ECO:0000313" key="12">
    <source>
        <dbReference type="Proteomes" id="UP000032352"/>
    </source>
</evidence>
<keyword evidence="6" id="KW-0862">Zinc</keyword>
<evidence type="ECO:0000256" key="6">
    <source>
        <dbReference type="ARBA" id="ARBA00022833"/>
    </source>
</evidence>
<dbReference type="KEGG" id="tvd:SG34_006595"/>
<evidence type="ECO:0000256" key="3">
    <source>
        <dbReference type="ARBA" id="ARBA00022679"/>
    </source>
</evidence>
<evidence type="ECO:0000256" key="4">
    <source>
        <dbReference type="ARBA" id="ARBA00022723"/>
    </source>
</evidence>
<evidence type="ECO:0000256" key="2">
    <source>
        <dbReference type="ARBA" id="ARBA00007353"/>
    </source>
</evidence>
<evidence type="ECO:0000256" key="8">
    <source>
        <dbReference type="ARBA" id="ARBA00048968"/>
    </source>
</evidence>
<name>A0AAE9Z4N5_9GAMM</name>
<dbReference type="CDD" id="cd16833">
    <property type="entry name" value="YfiH"/>
    <property type="match status" value="1"/>
</dbReference>
<dbReference type="Proteomes" id="UP000032352">
    <property type="component" value="Chromosome"/>
</dbReference>
<evidence type="ECO:0000313" key="11">
    <source>
        <dbReference type="EMBL" id="WDE06580.1"/>
    </source>
</evidence>
<keyword evidence="12" id="KW-1185">Reference proteome</keyword>
<dbReference type="InterPro" id="IPR038371">
    <property type="entry name" value="Cu_polyphenol_OxRdtase_sf"/>
</dbReference>
<dbReference type="SUPFAM" id="SSF64438">
    <property type="entry name" value="CNF1/YfiH-like putative cysteine hydrolases"/>
    <property type="match status" value="1"/>
</dbReference>
<evidence type="ECO:0000256" key="1">
    <source>
        <dbReference type="ARBA" id="ARBA00000553"/>
    </source>
</evidence>
<gene>
    <name evidence="11" type="primary">pgeF</name>
    <name evidence="11" type="ORF">SG34_006595</name>
</gene>
<evidence type="ECO:0000256" key="5">
    <source>
        <dbReference type="ARBA" id="ARBA00022801"/>
    </source>
</evidence>
<reference evidence="11 12" key="2">
    <citation type="journal article" date="2022" name="Mar. Drugs">
        <title>Bioassay-Guided Fractionation Leads to the Detection of Cholic Acid Generated by the Rare Thalassomonas sp.</title>
        <authorList>
            <person name="Pheiffer F."/>
            <person name="Schneider Y.K."/>
            <person name="Hansen E.H."/>
            <person name="Andersen J.H."/>
            <person name="Isaksson J."/>
            <person name="Busche T."/>
            <person name="R C."/>
            <person name="Kalinowski J."/>
            <person name="Zyl L.V."/>
            <person name="Trindade M."/>
        </authorList>
    </citation>
    <scope>NUCLEOTIDE SEQUENCE [LARGE SCALE GENOMIC DNA]</scope>
    <source>
        <strain evidence="11 12">XOM25</strain>
    </source>
</reference>
<comment type="catalytic activity">
    <reaction evidence="1">
        <text>inosine + phosphate = alpha-D-ribose 1-phosphate + hypoxanthine</text>
        <dbReference type="Rhea" id="RHEA:27646"/>
        <dbReference type="ChEBI" id="CHEBI:17368"/>
        <dbReference type="ChEBI" id="CHEBI:17596"/>
        <dbReference type="ChEBI" id="CHEBI:43474"/>
        <dbReference type="ChEBI" id="CHEBI:57720"/>
        <dbReference type="EC" id="2.4.2.1"/>
    </reaction>
    <physiologicalReaction direction="left-to-right" evidence="1">
        <dbReference type="Rhea" id="RHEA:27647"/>
    </physiologicalReaction>
</comment>
<dbReference type="GO" id="GO:0016787">
    <property type="term" value="F:hydrolase activity"/>
    <property type="evidence" value="ECO:0007669"/>
    <property type="project" value="UniProtKB-KW"/>
</dbReference>
<dbReference type="PANTHER" id="PTHR30616:SF2">
    <property type="entry name" value="PURINE NUCLEOSIDE PHOSPHORYLASE LACC1"/>
    <property type="match status" value="1"/>
</dbReference>
<comment type="catalytic activity">
    <reaction evidence="8">
        <text>adenosine + phosphate = alpha-D-ribose 1-phosphate + adenine</text>
        <dbReference type="Rhea" id="RHEA:27642"/>
        <dbReference type="ChEBI" id="CHEBI:16335"/>
        <dbReference type="ChEBI" id="CHEBI:16708"/>
        <dbReference type="ChEBI" id="CHEBI:43474"/>
        <dbReference type="ChEBI" id="CHEBI:57720"/>
        <dbReference type="EC" id="2.4.2.1"/>
    </reaction>
    <physiologicalReaction direction="left-to-right" evidence="8">
        <dbReference type="Rhea" id="RHEA:27643"/>
    </physiologicalReaction>
</comment>
<comment type="similarity">
    <text evidence="2 10">Belongs to the purine nucleoside phosphorylase YfiH/LACC1 family.</text>
</comment>
<evidence type="ECO:0000256" key="7">
    <source>
        <dbReference type="ARBA" id="ARBA00047989"/>
    </source>
</evidence>
<keyword evidence="4" id="KW-0479">Metal-binding</keyword>
<dbReference type="PANTHER" id="PTHR30616">
    <property type="entry name" value="UNCHARACTERIZED PROTEIN YFIH"/>
    <property type="match status" value="1"/>
</dbReference>
<sequence>MPISRKILPIWPRYCAKIPKPIKVNINNRYFCQPDWPVAKVLAFNTSRLHPLKDEPLVAPYGNFNLGAHVGDDIAKVEDNRRLLKQFLPESSQIQWLEQVHGNTVAEVLRHNEHPLVADAAITRNPEITLAVMTADCLPVLLTCAEGREVAAVHAGWRPLQAGIIAGTLEKMHSPNKGLYAWLGPCISERAFEVGAEVRQAFVEQDAMFDVAFKPSGQGKYLGNLPLIARLQLSSLGVKHIHAVDHCTYAMQQRYYSYRRDGTTGRMAALITRL</sequence>
<comment type="catalytic activity">
    <reaction evidence="9">
        <text>S-methyl-5'-thioadenosine + phosphate = 5-(methylsulfanyl)-alpha-D-ribose 1-phosphate + adenine</text>
        <dbReference type="Rhea" id="RHEA:11852"/>
        <dbReference type="ChEBI" id="CHEBI:16708"/>
        <dbReference type="ChEBI" id="CHEBI:17509"/>
        <dbReference type="ChEBI" id="CHEBI:43474"/>
        <dbReference type="ChEBI" id="CHEBI:58533"/>
        <dbReference type="EC" id="2.4.2.28"/>
    </reaction>
    <physiologicalReaction direction="left-to-right" evidence="9">
        <dbReference type="Rhea" id="RHEA:11853"/>
    </physiologicalReaction>
</comment>
<dbReference type="NCBIfam" id="TIGR00726">
    <property type="entry name" value="peptidoglycan editing factor PgeF"/>
    <property type="match status" value="1"/>
</dbReference>
<dbReference type="AlphaFoldDB" id="A0AAE9Z4N5"/>
<dbReference type="InterPro" id="IPR003730">
    <property type="entry name" value="Cu_polyphenol_OxRdtase"/>
</dbReference>
<organism evidence="11 12">
    <name type="scientific">Thalassomonas viridans</name>
    <dbReference type="NCBI Taxonomy" id="137584"/>
    <lineage>
        <taxon>Bacteria</taxon>
        <taxon>Pseudomonadati</taxon>
        <taxon>Pseudomonadota</taxon>
        <taxon>Gammaproteobacteria</taxon>
        <taxon>Alteromonadales</taxon>
        <taxon>Colwelliaceae</taxon>
        <taxon>Thalassomonas</taxon>
    </lineage>
</organism>
<dbReference type="GO" id="GO:0017061">
    <property type="term" value="F:S-methyl-5-thioadenosine phosphorylase activity"/>
    <property type="evidence" value="ECO:0007669"/>
    <property type="project" value="UniProtKB-EC"/>
</dbReference>
<accession>A0AAE9Z4N5</accession>
<evidence type="ECO:0000256" key="10">
    <source>
        <dbReference type="RuleBase" id="RU361274"/>
    </source>
</evidence>
<keyword evidence="5" id="KW-0378">Hydrolase</keyword>
<comment type="catalytic activity">
    <reaction evidence="7">
        <text>adenosine + H2O + H(+) = inosine + NH4(+)</text>
        <dbReference type="Rhea" id="RHEA:24408"/>
        <dbReference type="ChEBI" id="CHEBI:15377"/>
        <dbReference type="ChEBI" id="CHEBI:15378"/>
        <dbReference type="ChEBI" id="CHEBI:16335"/>
        <dbReference type="ChEBI" id="CHEBI:17596"/>
        <dbReference type="ChEBI" id="CHEBI:28938"/>
        <dbReference type="EC" id="3.5.4.4"/>
    </reaction>
    <physiologicalReaction direction="left-to-right" evidence="7">
        <dbReference type="Rhea" id="RHEA:24409"/>
    </physiologicalReaction>
</comment>
<keyword evidence="3" id="KW-0808">Transferase</keyword>
<dbReference type="Pfam" id="PF02578">
    <property type="entry name" value="Cu-oxidase_4"/>
    <property type="match status" value="1"/>
</dbReference>
<proteinExistence type="inferred from homology"/>
<protein>
    <recommendedName>
        <fullName evidence="10">Purine nucleoside phosphorylase</fullName>
    </recommendedName>
</protein>
<dbReference type="EMBL" id="CP059733">
    <property type="protein sequence ID" value="WDE06580.1"/>
    <property type="molecule type" value="Genomic_DNA"/>
</dbReference>
<evidence type="ECO:0000256" key="9">
    <source>
        <dbReference type="ARBA" id="ARBA00049893"/>
    </source>
</evidence>
<reference evidence="11 12" key="1">
    <citation type="journal article" date="2015" name="Genome Announc.">
        <title>Draft Genome Sequences of Marine Isolates of Thalassomonas viridans and Thalassomonas actiniarum.</title>
        <authorList>
            <person name="Olonade I."/>
            <person name="van Zyl L.J."/>
            <person name="Trindade M."/>
        </authorList>
    </citation>
    <scope>NUCLEOTIDE SEQUENCE [LARGE SCALE GENOMIC DNA]</scope>
    <source>
        <strain evidence="11 12">XOM25</strain>
    </source>
</reference>
<dbReference type="Gene3D" id="3.60.140.10">
    <property type="entry name" value="CNF1/YfiH-like putative cysteine hydrolases"/>
    <property type="match status" value="1"/>
</dbReference>
<dbReference type="GO" id="GO:0005507">
    <property type="term" value="F:copper ion binding"/>
    <property type="evidence" value="ECO:0007669"/>
    <property type="project" value="TreeGrafter"/>
</dbReference>